<dbReference type="FunFam" id="3.30.200.20:FF:000280">
    <property type="entry name" value="membrane-associated tyrosine- and threonine-specific cdc2-inhibitory kinase"/>
    <property type="match status" value="1"/>
</dbReference>
<dbReference type="GO" id="GO:0046872">
    <property type="term" value="F:metal ion binding"/>
    <property type="evidence" value="ECO:0007669"/>
    <property type="project" value="UniProtKB-KW"/>
</dbReference>
<evidence type="ECO:0000256" key="18">
    <source>
        <dbReference type="ARBA" id="ARBA00084081"/>
    </source>
</evidence>
<name>A0AAD9V9Q5_ACRCE</name>
<dbReference type="Proteomes" id="UP001249851">
    <property type="component" value="Unassembled WGS sequence"/>
</dbReference>
<dbReference type="PANTHER" id="PTHR11042">
    <property type="entry name" value="EUKARYOTIC TRANSLATION INITIATION FACTOR 2-ALPHA KINASE EIF2-ALPHA KINASE -RELATED"/>
    <property type="match status" value="1"/>
</dbReference>
<dbReference type="FunFam" id="1.10.510.10:FF:000315">
    <property type="entry name" value="membrane-associated tyrosine- and threonine-specific cdc2-inhibitory kinase"/>
    <property type="match status" value="1"/>
</dbReference>
<comment type="catalytic activity">
    <reaction evidence="15">
        <text>L-threonyl-[protein] + ATP = O-phospho-L-threonyl-[protein] + ADP + H(+)</text>
        <dbReference type="Rhea" id="RHEA:46608"/>
        <dbReference type="Rhea" id="RHEA-COMP:11060"/>
        <dbReference type="Rhea" id="RHEA-COMP:11605"/>
        <dbReference type="ChEBI" id="CHEBI:15378"/>
        <dbReference type="ChEBI" id="CHEBI:30013"/>
        <dbReference type="ChEBI" id="CHEBI:30616"/>
        <dbReference type="ChEBI" id="CHEBI:61977"/>
        <dbReference type="ChEBI" id="CHEBI:456216"/>
        <dbReference type="EC" id="2.7.11.1"/>
    </reaction>
</comment>
<dbReference type="SUPFAM" id="SSF56112">
    <property type="entry name" value="Protein kinase-like (PK-like)"/>
    <property type="match status" value="1"/>
</dbReference>
<feature type="compositionally biased region" description="Basic and acidic residues" evidence="20">
    <location>
        <begin position="494"/>
        <end position="510"/>
    </location>
</feature>
<dbReference type="PROSITE" id="PS00108">
    <property type="entry name" value="PROTEIN_KINASE_ST"/>
    <property type="match status" value="1"/>
</dbReference>
<keyword evidence="24" id="KW-1185">Reference proteome</keyword>
<reference evidence="23" key="1">
    <citation type="journal article" date="2023" name="G3 (Bethesda)">
        <title>Whole genome assembly and annotation of the endangered Caribbean coral Acropora cervicornis.</title>
        <authorList>
            <person name="Selwyn J.D."/>
            <person name="Vollmer S.V."/>
        </authorList>
    </citation>
    <scope>NUCLEOTIDE SEQUENCE</scope>
    <source>
        <strain evidence="23">K2</strain>
    </source>
</reference>
<keyword evidence="4" id="KW-0597">Phosphoprotein</keyword>
<evidence type="ECO:0000256" key="11">
    <source>
        <dbReference type="ARBA" id="ARBA00023034"/>
    </source>
</evidence>
<evidence type="ECO:0000256" key="2">
    <source>
        <dbReference type="ARBA" id="ARBA00012513"/>
    </source>
</evidence>
<feature type="region of interest" description="Disordered" evidence="20">
    <location>
        <begin position="486"/>
        <end position="510"/>
    </location>
</feature>
<dbReference type="InterPro" id="IPR011009">
    <property type="entry name" value="Kinase-like_dom_sf"/>
</dbReference>
<dbReference type="Gene3D" id="3.30.200.20">
    <property type="entry name" value="Phosphorylase Kinase, domain 1"/>
    <property type="match status" value="1"/>
</dbReference>
<evidence type="ECO:0000256" key="1">
    <source>
        <dbReference type="ARBA" id="ARBA00004395"/>
    </source>
</evidence>
<evidence type="ECO:0000256" key="16">
    <source>
        <dbReference type="ARBA" id="ARBA00048679"/>
    </source>
</evidence>
<evidence type="ECO:0000256" key="3">
    <source>
        <dbReference type="ARBA" id="ARBA00022527"/>
    </source>
</evidence>
<dbReference type="SMART" id="SM00220">
    <property type="entry name" value="S_TKc"/>
    <property type="match status" value="1"/>
</dbReference>
<sequence>MEGTLKSPRPIPNIVYEATFSHRKPKKNQQKKLLEDDCLPPRAPVKSAPPISRVFKHTRKNSVGALQVSFRDNSSKLKSPHYNEKSKDLYFEQCFEVTNRLGAGSFGEVFKVRSKEDGCLYAVKKSRDKFRGDADRRYKLEEVNKHELLKNHRNCVKFVKAWEESLKDYLEKTDSTSESVVWEFLIDLTLGLKHLHDNNMVHMDIKPANLFIGLDGLCKIGDFGLVLELSKCDTTQALEGDPKYLAPELMQGSFTKCADIFSICLLLFFVSLHISLGITLLELASDLDLPRGGDTWHQLRNGQLPQVFTQGFSADLKRLISWMMAPLPQKRPTVDEILAEPAVQQAWKRRQRVYLSNWMNQSLSSVYSSICAILVWLWTIILWPFRPLEGFWLPASNVSKLNSEDMSFHDDTSFSSDETCNNYSLYESSSTPNNCSISFEEMLTKSIPKPPWHGEGYCSSPIHLTPCSHMDQIKISPCIYREQAGITPPFHTSSPEHQRYTPPSDRGRSRLFDDGGFLSRSNVGPRNLLEVFEDAANTPEW</sequence>
<feature type="transmembrane region" description="Helical" evidence="21">
    <location>
        <begin position="366"/>
        <end position="385"/>
    </location>
</feature>
<evidence type="ECO:0000256" key="10">
    <source>
        <dbReference type="ARBA" id="ARBA00022842"/>
    </source>
</evidence>
<evidence type="ECO:0000256" key="12">
    <source>
        <dbReference type="ARBA" id="ARBA00023136"/>
    </source>
</evidence>
<reference evidence="23" key="2">
    <citation type="journal article" date="2023" name="Science">
        <title>Genomic signatures of disease resistance in endangered staghorn corals.</title>
        <authorList>
            <person name="Vollmer S.V."/>
            <person name="Selwyn J.D."/>
            <person name="Despard B.A."/>
            <person name="Roesel C.L."/>
        </authorList>
    </citation>
    <scope>NUCLEOTIDE SEQUENCE</scope>
    <source>
        <strain evidence="23">K2</strain>
    </source>
</reference>
<feature type="region of interest" description="Disordered" evidence="20">
    <location>
        <begin position="21"/>
        <end position="42"/>
    </location>
</feature>
<keyword evidence="6" id="KW-0479">Metal-binding</keyword>
<evidence type="ECO:0000256" key="6">
    <source>
        <dbReference type="ARBA" id="ARBA00022723"/>
    </source>
</evidence>
<evidence type="ECO:0000256" key="4">
    <source>
        <dbReference type="ARBA" id="ARBA00022553"/>
    </source>
</evidence>
<keyword evidence="12 21" id="KW-0472">Membrane</keyword>
<evidence type="ECO:0000313" key="24">
    <source>
        <dbReference type="Proteomes" id="UP001249851"/>
    </source>
</evidence>
<keyword evidence="9 19" id="KW-0067">ATP-binding</keyword>
<dbReference type="GO" id="GO:0005634">
    <property type="term" value="C:nucleus"/>
    <property type="evidence" value="ECO:0007669"/>
    <property type="project" value="TreeGrafter"/>
</dbReference>
<comment type="subcellular location">
    <subcellularLocation>
        <location evidence="1">Golgi apparatus membrane</location>
        <topology evidence="1">Peripheral membrane protein</topology>
    </subcellularLocation>
</comment>
<dbReference type="EMBL" id="JARQWQ010000017">
    <property type="protein sequence ID" value="KAK2566478.1"/>
    <property type="molecule type" value="Genomic_DNA"/>
</dbReference>
<keyword evidence="21" id="KW-1133">Transmembrane helix</keyword>
<dbReference type="GO" id="GO:0005524">
    <property type="term" value="F:ATP binding"/>
    <property type="evidence" value="ECO:0007669"/>
    <property type="project" value="UniProtKB-UniRule"/>
</dbReference>
<evidence type="ECO:0000256" key="7">
    <source>
        <dbReference type="ARBA" id="ARBA00022741"/>
    </source>
</evidence>
<dbReference type="InterPro" id="IPR008271">
    <property type="entry name" value="Ser/Thr_kinase_AS"/>
</dbReference>
<keyword evidence="3" id="KW-0723">Serine/threonine-protein kinase</keyword>
<keyword evidence="5" id="KW-0808">Transferase</keyword>
<evidence type="ECO:0000313" key="23">
    <source>
        <dbReference type="EMBL" id="KAK2566478.1"/>
    </source>
</evidence>
<dbReference type="Gene3D" id="1.10.510.10">
    <property type="entry name" value="Transferase(Phosphotransferase) domain 1"/>
    <property type="match status" value="1"/>
</dbReference>
<evidence type="ECO:0000256" key="15">
    <source>
        <dbReference type="ARBA" id="ARBA00047899"/>
    </source>
</evidence>
<dbReference type="GO" id="GO:0110031">
    <property type="term" value="P:negative regulation of G2/MI transition of meiotic cell cycle"/>
    <property type="evidence" value="ECO:0007669"/>
    <property type="project" value="TreeGrafter"/>
</dbReference>
<dbReference type="GO" id="GO:0000139">
    <property type="term" value="C:Golgi membrane"/>
    <property type="evidence" value="ECO:0007669"/>
    <property type="project" value="UniProtKB-SubCell"/>
</dbReference>
<evidence type="ECO:0000256" key="14">
    <source>
        <dbReference type="ARBA" id="ARBA00037982"/>
    </source>
</evidence>
<dbReference type="AlphaFoldDB" id="A0AAD9V9Q5"/>
<keyword evidence="10" id="KW-0460">Magnesium</keyword>
<dbReference type="InterPro" id="IPR050339">
    <property type="entry name" value="CC_SR_Kinase"/>
</dbReference>
<dbReference type="GO" id="GO:0004674">
    <property type="term" value="F:protein serine/threonine kinase activity"/>
    <property type="evidence" value="ECO:0007669"/>
    <property type="project" value="UniProtKB-KW"/>
</dbReference>
<evidence type="ECO:0000259" key="22">
    <source>
        <dbReference type="PROSITE" id="PS50011"/>
    </source>
</evidence>
<keyword evidence="8 23" id="KW-0418">Kinase</keyword>
<gene>
    <name evidence="23" type="ORF">P5673_010000</name>
</gene>
<organism evidence="23 24">
    <name type="scientific">Acropora cervicornis</name>
    <name type="common">Staghorn coral</name>
    <dbReference type="NCBI Taxonomy" id="6130"/>
    <lineage>
        <taxon>Eukaryota</taxon>
        <taxon>Metazoa</taxon>
        <taxon>Cnidaria</taxon>
        <taxon>Anthozoa</taxon>
        <taxon>Hexacorallia</taxon>
        <taxon>Scleractinia</taxon>
        <taxon>Astrocoeniina</taxon>
        <taxon>Acroporidae</taxon>
        <taxon>Acropora</taxon>
    </lineage>
</organism>
<evidence type="ECO:0000256" key="19">
    <source>
        <dbReference type="PROSITE-ProRule" id="PRU10141"/>
    </source>
</evidence>
<dbReference type="PANTHER" id="PTHR11042:SF183">
    <property type="entry name" value="MEMBRANE-ASSOCIATED TYROSINE- AND THREONINE-SPECIFIC CDC2-INHIBITORY KINASE"/>
    <property type="match status" value="1"/>
</dbReference>
<comment type="catalytic activity">
    <reaction evidence="16">
        <text>L-seryl-[protein] + ATP = O-phospho-L-seryl-[protein] + ADP + H(+)</text>
        <dbReference type="Rhea" id="RHEA:17989"/>
        <dbReference type="Rhea" id="RHEA-COMP:9863"/>
        <dbReference type="Rhea" id="RHEA-COMP:11604"/>
        <dbReference type="ChEBI" id="CHEBI:15378"/>
        <dbReference type="ChEBI" id="CHEBI:29999"/>
        <dbReference type="ChEBI" id="CHEBI:30616"/>
        <dbReference type="ChEBI" id="CHEBI:83421"/>
        <dbReference type="ChEBI" id="CHEBI:456216"/>
        <dbReference type="EC" id="2.7.11.1"/>
    </reaction>
</comment>
<feature type="binding site" evidence="19">
    <location>
        <position position="125"/>
    </location>
    <ligand>
        <name>ATP</name>
        <dbReference type="ChEBI" id="CHEBI:30616"/>
    </ligand>
</feature>
<comment type="caution">
    <text evidence="23">The sequence shown here is derived from an EMBL/GenBank/DDBJ whole genome shotgun (WGS) entry which is preliminary data.</text>
</comment>
<evidence type="ECO:0000256" key="13">
    <source>
        <dbReference type="ARBA" id="ARBA00023306"/>
    </source>
</evidence>
<evidence type="ECO:0000256" key="20">
    <source>
        <dbReference type="SAM" id="MobiDB-lite"/>
    </source>
</evidence>
<keyword evidence="7 19" id="KW-0547">Nucleotide-binding</keyword>
<evidence type="ECO:0000256" key="21">
    <source>
        <dbReference type="SAM" id="Phobius"/>
    </source>
</evidence>
<evidence type="ECO:0000256" key="9">
    <source>
        <dbReference type="ARBA" id="ARBA00022840"/>
    </source>
</evidence>
<comment type="similarity">
    <text evidence="14">Belongs to the protein kinase superfamily. Ser/Thr protein kinase family. GCN2 subfamily.</text>
</comment>
<keyword evidence="13" id="KW-0131">Cell cycle</keyword>
<feature type="domain" description="Protein kinase" evidence="22">
    <location>
        <begin position="95"/>
        <end position="343"/>
    </location>
</feature>
<dbReference type="EC" id="2.7.11.1" evidence="2"/>
<feature type="compositionally biased region" description="Basic residues" evidence="20">
    <location>
        <begin position="21"/>
        <end position="30"/>
    </location>
</feature>
<dbReference type="GO" id="GO:0051321">
    <property type="term" value="P:meiotic cell cycle"/>
    <property type="evidence" value="ECO:0007669"/>
    <property type="project" value="TreeGrafter"/>
</dbReference>
<proteinExistence type="inferred from homology"/>
<dbReference type="PROSITE" id="PS50011">
    <property type="entry name" value="PROTEIN_KINASE_DOM"/>
    <property type="match status" value="1"/>
</dbReference>
<evidence type="ECO:0000256" key="5">
    <source>
        <dbReference type="ARBA" id="ARBA00022679"/>
    </source>
</evidence>
<dbReference type="InterPro" id="IPR017441">
    <property type="entry name" value="Protein_kinase_ATP_BS"/>
</dbReference>
<dbReference type="Pfam" id="PF00069">
    <property type="entry name" value="Pkinase"/>
    <property type="match status" value="1"/>
</dbReference>
<keyword evidence="21" id="KW-0812">Transmembrane</keyword>
<evidence type="ECO:0000256" key="17">
    <source>
        <dbReference type="ARBA" id="ARBA00074601"/>
    </source>
</evidence>
<protein>
    <recommendedName>
        <fullName evidence="17">Membrane-associated tyrosine- and threonine-specific cdc2-inhibitory kinase</fullName>
        <ecNumber evidence="2">2.7.11.1</ecNumber>
    </recommendedName>
    <alternativeName>
        <fullName evidence="18">Myt1 kinase</fullName>
    </alternativeName>
</protein>
<dbReference type="InterPro" id="IPR000719">
    <property type="entry name" value="Prot_kinase_dom"/>
</dbReference>
<keyword evidence="11" id="KW-0333">Golgi apparatus</keyword>
<accession>A0AAD9V9Q5</accession>
<feature type="transmembrane region" description="Helical" evidence="21">
    <location>
        <begin position="260"/>
        <end position="281"/>
    </location>
</feature>
<dbReference type="PROSITE" id="PS00107">
    <property type="entry name" value="PROTEIN_KINASE_ATP"/>
    <property type="match status" value="1"/>
</dbReference>
<evidence type="ECO:0000256" key="8">
    <source>
        <dbReference type="ARBA" id="ARBA00022777"/>
    </source>
</evidence>